<sequence length="702" mass="77805">MTTALRRGIDRRALVSRHDVVLTGIDPRSPLGTGNGNFAVTVDATGLQSLPTSYPVSPRDPAEDPGTLLGTLSTWGWHRNPDAAEFSWRDSLTWYDSDRGPVQYVDMHGSVSGGTEKGSGPQDLVLRGNPHRLDLGTIGFRRHGRPLELGEVVPVRQRLELLTGTITSQWEIEGHRVDVETCCDPQRSAVAARIRSSALQHGLSVALTFSYGNTAWHNAQDWGSPSRHGSATERLAEGLWRVERELDDTRYSVLLRSDAEVSSSEEHLVELTSPTPDMDLVLDFLPPGREDEPLDVDMVQERCASHWRDFWDSGAALDLGAVDDPRAEELERRVVLSQYLTAIHCSGEMPPQETGLVCNSWRGKSHLEMHWWHSAHFPLWGRPQLLRRSLSWYRTILPRALDMASLQGFEGARWPKQVGPEGEETPSGIAPFLIWQQTHPIHYVELLRRAAIHDQGGEAAREVTDEFDDLIRATADFMASFAIRTEHGYELPPPLIPAQESYGGMRREVRNPTFELIAWHWALGLACEWVRERGQEPPEKWVAVHEGMRAPTPRNGIYPAIGISPWTIRSDHPSMLCALGVLPGTALIDAGVMGATLDDVLSNWDWSSTWGWDYPVMAMTAARLGRPDQAVDLLLTDTGKNVVLANGHNRQTASLPLYLPGNGGLLSAIALMAGGWDGSPDRPCPGLPPDWDIRSEGFIPSP</sequence>
<dbReference type="Proteomes" id="UP000217889">
    <property type="component" value="Chromosome"/>
</dbReference>
<evidence type="ECO:0000313" key="1">
    <source>
        <dbReference type="EMBL" id="ATG53585.1"/>
    </source>
</evidence>
<dbReference type="RefSeq" id="WP_096798064.1">
    <property type="nucleotide sequence ID" value="NZ_CP023564.1"/>
</dbReference>
<proteinExistence type="predicted"/>
<keyword evidence="2" id="KW-1185">Reference proteome</keyword>
<organism evidence="1 2">
    <name type="scientific">Brachybacterium ginsengisoli</name>
    <dbReference type="NCBI Taxonomy" id="1331682"/>
    <lineage>
        <taxon>Bacteria</taxon>
        <taxon>Bacillati</taxon>
        <taxon>Actinomycetota</taxon>
        <taxon>Actinomycetes</taxon>
        <taxon>Micrococcales</taxon>
        <taxon>Dermabacteraceae</taxon>
        <taxon>Brachybacterium</taxon>
    </lineage>
</organism>
<dbReference type="EMBL" id="CP023564">
    <property type="protein sequence ID" value="ATG53585.1"/>
    <property type="molecule type" value="Genomic_DNA"/>
</dbReference>
<reference evidence="1 2" key="1">
    <citation type="journal article" date="2014" name="Int. J. Syst. Evol. Microbiol.">
        <title>Brachybacterium ginsengisoli sp. nov., isolated from soil of a ginseng field.</title>
        <authorList>
            <person name="Hoang V.A."/>
            <person name="Kim Y.J."/>
            <person name="Nguyen N.L."/>
            <person name="Yang D.C."/>
        </authorList>
    </citation>
    <scope>NUCLEOTIDE SEQUENCE [LARGE SCALE GENOMIC DNA]</scope>
    <source>
        <strain evidence="1 2">DCY80</strain>
    </source>
</reference>
<dbReference type="InterPro" id="IPR012341">
    <property type="entry name" value="6hp_glycosidase-like_sf"/>
</dbReference>
<dbReference type="AlphaFoldDB" id="A0A291GTP7"/>
<name>A0A291GTP7_9MICO</name>
<dbReference type="InterPro" id="IPR008928">
    <property type="entry name" value="6-hairpin_glycosidase_sf"/>
</dbReference>
<protein>
    <recommendedName>
        <fullName evidence="3">Glycoside hydrolase family 65</fullName>
    </recommendedName>
</protein>
<gene>
    <name evidence="1" type="ORF">CFK41_01405</name>
</gene>
<evidence type="ECO:0008006" key="3">
    <source>
        <dbReference type="Google" id="ProtNLM"/>
    </source>
</evidence>
<dbReference type="KEGG" id="bgg:CFK41_01405"/>
<dbReference type="OrthoDB" id="127395at2"/>
<evidence type="ECO:0000313" key="2">
    <source>
        <dbReference type="Proteomes" id="UP000217889"/>
    </source>
</evidence>
<dbReference type="SUPFAM" id="SSF48208">
    <property type="entry name" value="Six-hairpin glycosidases"/>
    <property type="match status" value="1"/>
</dbReference>
<accession>A0A291GTP7</accession>
<dbReference type="Gene3D" id="1.50.10.10">
    <property type="match status" value="1"/>
</dbReference>
<dbReference type="GO" id="GO:0005975">
    <property type="term" value="P:carbohydrate metabolic process"/>
    <property type="evidence" value="ECO:0007669"/>
    <property type="project" value="InterPro"/>
</dbReference>